<name>A0A4R4X8K8_9ACTN</name>
<dbReference type="InterPro" id="IPR013342">
    <property type="entry name" value="Mandelate_racemase_C"/>
</dbReference>
<evidence type="ECO:0000256" key="4">
    <source>
        <dbReference type="ARBA" id="ARBA00022842"/>
    </source>
</evidence>
<dbReference type="InterPro" id="IPR034593">
    <property type="entry name" value="DgoD-like"/>
</dbReference>
<organism evidence="6 7">
    <name type="scientific">Kribbella turkmenica</name>
    <dbReference type="NCBI Taxonomy" id="2530375"/>
    <lineage>
        <taxon>Bacteria</taxon>
        <taxon>Bacillati</taxon>
        <taxon>Actinomycetota</taxon>
        <taxon>Actinomycetes</taxon>
        <taxon>Propionibacteriales</taxon>
        <taxon>Kribbellaceae</taxon>
        <taxon>Kribbella</taxon>
    </lineage>
</organism>
<keyword evidence="3" id="KW-0479">Metal-binding</keyword>
<dbReference type="OrthoDB" id="5241672at2"/>
<dbReference type="GO" id="GO:0000287">
    <property type="term" value="F:magnesium ion binding"/>
    <property type="evidence" value="ECO:0007669"/>
    <property type="project" value="UniProtKB-ARBA"/>
</dbReference>
<dbReference type="Gene3D" id="3.30.390.10">
    <property type="entry name" value="Enolase-like, N-terminal domain"/>
    <property type="match status" value="1"/>
</dbReference>
<dbReference type="PROSITE" id="PS00909">
    <property type="entry name" value="MR_MLE_2"/>
    <property type="match status" value="1"/>
</dbReference>
<comment type="cofactor">
    <cofactor evidence="1">
        <name>Mg(2+)</name>
        <dbReference type="ChEBI" id="CHEBI:18420"/>
    </cofactor>
</comment>
<evidence type="ECO:0000313" key="6">
    <source>
        <dbReference type="EMBL" id="TDD26821.1"/>
    </source>
</evidence>
<dbReference type="SFLD" id="SFLDS00001">
    <property type="entry name" value="Enolase"/>
    <property type="match status" value="1"/>
</dbReference>
<dbReference type="AlphaFoldDB" id="A0A4R4X8K8"/>
<dbReference type="RefSeq" id="WP_132319415.1">
    <property type="nucleotide sequence ID" value="NZ_SMKR01000042.1"/>
</dbReference>
<dbReference type="Pfam" id="PF02746">
    <property type="entry name" value="MR_MLE_N"/>
    <property type="match status" value="1"/>
</dbReference>
<evidence type="ECO:0000313" key="7">
    <source>
        <dbReference type="Proteomes" id="UP000295172"/>
    </source>
</evidence>
<dbReference type="Pfam" id="PF13378">
    <property type="entry name" value="MR_MLE_C"/>
    <property type="match status" value="1"/>
</dbReference>
<dbReference type="PANTHER" id="PTHR48080">
    <property type="entry name" value="D-GALACTONATE DEHYDRATASE-RELATED"/>
    <property type="match status" value="1"/>
</dbReference>
<keyword evidence="7" id="KW-1185">Reference proteome</keyword>
<dbReference type="FunFam" id="3.30.390.10:FF:000009">
    <property type="entry name" value="Hydrophobic dipeptide epimerase"/>
    <property type="match status" value="1"/>
</dbReference>
<dbReference type="GO" id="GO:0009063">
    <property type="term" value="P:amino acid catabolic process"/>
    <property type="evidence" value="ECO:0007669"/>
    <property type="project" value="InterPro"/>
</dbReference>
<gene>
    <name evidence="6" type="ORF">E1218_12245</name>
</gene>
<dbReference type="InterPro" id="IPR029065">
    <property type="entry name" value="Enolase_C-like"/>
</dbReference>
<evidence type="ECO:0000256" key="1">
    <source>
        <dbReference type="ARBA" id="ARBA00001946"/>
    </source>
</evidence>
<dbReference type="EMBL" id="SMKR01000042">
    <property type="protein sequence ID" value="TDD26821.1"/>
    <property type="molecule type" value="Genomic_DNA"/>
</dbReference>
<evidence type="ECO:0000259" key="5">
    <source>
        <dbReference type="SMART" id="SM00922"/>
    </source>
</evidence>
<feature type="domain" description="Mandelate racemase/muconate lactonizing enzyme C-terminal" evidence="5">
    <location>
        <begin position="149"/>
        <end position="243"/>
    </location>
</feature>
<dbReference type="InterPro" id="IPR013341">
    <property type="entry name" value="Mandelate_racemase_N_dom"/>
</dbReference>
<dbReference type="SFLD" id="SFLDG00180">
    <property type="entry name" value="muconate_cycloisomerase"/>
    <property type="match status" value="1"/>
</dbReference>
<comment type="caution">
    <text evidence="6">The sequence shown here is derived from an EMBL/GenBank/DDBJ whole genome shotgun (WGS) entry which is preliminary data.</text>
</comment>
<evidence type="ECO:0000256" key="2">
    <source>
        <dbReference type="ARBA" id="ARBA00008031"/>
    </source>
</evidence>
<dbReference type="SUPFAM" id="SSF51604">
    <property type="entry name" value="Enolase C-terminal domain-like"/>
    <property type="match status" value="1"/>
</dbReference>
<dbReference type="InterPro" id="IPR029017">
    <property type="entry name" value="Enolase-like_N"/>
</dbReference>
<accession>A0A4R4X8K8</accession>
<proteinExistence type="inferred from homology"/>
<comment type="similarity">
    <text evidence="2">Belongs to the mandelate racemase/muconate lactonizing enzyme family.</text>
</comment>
<dbReference type="GO" id="GO:0016854">
    <property type="term" value="F:racemase and epimerase activity"/>
    <property type="evidence" value="ECO:0007669"/>
    <property type="project" value="UniProtKB-ARBA"/>
</dbReference>
<dbReference type="Proteomes" id="UP000295172">
    <property type="component" value="Unassembled WGS sequence"/>
</dbReference>
<reference evidence="6 7" key="1">
    <citation type="submission" date="2019-02" db="EMBL/GenBank/DDBJ databases">
        <title>Draft genome sequences of novel Actinobacteria.</title>
        <authorList>
            <person name="Sahin N."/>
            <person name="Ay H."/>
            <person name="Saygin H."/>
        </authorList>
    </citation>
    <scope>NUCLEOTIDE SEQUENCE [LARGE SCALE GENOMIC DNA]</scope>
    <source>
        <strain evidence="6 7">16K104</strain>
    </source>
</reference>
<dbReference type="InterPro" id="IPR018110">
    <property type="entry name" value="Mandel_Rmase/mucon_lact_enz_CS"/>
</dbReference>
<dbReference type="Gene3D" id="3.20.20.120">
    <property type="entry name" value="Enolase-like C-terminal domain"/>
    <property type="match status" value="1"/>
</dbReference>
<dbReference type="InterPro" id="IPR036849">
    <property type="entry name" value="Enolase-like_C_sf"/>
</dbReference>
<dbReference type="SMART" id="SM00922">
    <property type="entry name" value="MR_MLE"/>
    <property type="match status" value="1"/>
</dbReference>
<dbReference type="GO" id="GO:0006518">
    <property type="term" value="P:peptide metabolic process"/>
    <property type="evidence" value="ECO:0007669"/>
    <property type="project" value="UniProtKB-ARBA"/>
</dbReference>
<sequence length="380" mass="40764">MTSLETAIDRIDVFSYDLSYAHGRYVMSKDRVITTLPSTVVRVRTRGGLTGYGESCPLGPAYLPGFAAGVRAVLAELAPQLIGQDALNLSRLNATMDMALSGHDYAKASLDIACWDILGRSTGLPVATLLGGVHQERFPLYIAVPHGDPAEMADFVRIQRENGLRRFQLKLGGQPVDDAERARAIVDATGDDDLVIADANGGWRLQSATIAARLLEPLPRLILEQPCPTLEECLAVRQRTTLPMVLDECITDVQTLMHAYSNNGLDGMNLKISRVGGLTKARLLRDLGATLGLRLTIEDTWGGDLTTAAVSHLAASTPQDALLHASFMNDWTTEHIAEYQPRSADGYGNVPSSPGLGVEVDEDMLGAPVFSVVASDGCGP</sequence>
<keyword evidence="4" id="KW-0460">Magnesium</keyword>
<evidence type="ECO:0000256" key="3">
    <source>
        <dbReference type="ARBA" id="ARBA00022723"/>
    </source>
</evidence>
<protein>
    <submittedName>
        <fullName evidence="6">Mandelate racemase</fullName>
    </submittedName>
</protein>
<dbReference type="SUPFAM" id="SSF54826">
    <property type="entry name" value="Enolase N-terminal domain-like"/>
    <property type="match status" value="1"/>
</dbReference>